<keyword evidence="2" id="KW-0479">Metal-binding</keyword>
<reference evidence="9" key="1">
    <citation type="submission" date="2022-07" db="EMBL/GenBank/DDBJ databases">
        <authorList>
            <person name="Trinca V."/>
            <person name="Uliana J.V.C."/>
            <person name="Torres T.T."/>
            <person name="Ward R.J."/>
            <person name="Monesi N."/>
        </authorList>
    </citation>
    <scope>NUCLEOTIDE SEQUENCE</scope>
    <source>
        <strain evidence="9">HSMRA1968</strain>
        <tissue evidence="9">Whole embryos</tissue>
    </source>
</reference>
<organism evidence="9 10">
    <name type="scientific">Pseudolycoriella hygida</name>
    <dbReference type="NCBI Taxonomy" id="35572"/>
    <lineage>
        <taxon>Eukaryota</taxon>
        <taxon>Metazoa</taxon>
        <taxon>Ecdysozoa</taxon>
        <taxon>Arthropoda</taxon>
        <taxon>Hexapoda</taxon>
        <taxon>Insecta</taxon>
        <taxon>Pterygota</taxon>
        <taxon>Neoptera</taxon>
        <taxon>Endopterygota</taxon>
        <taxon>Diptera</taxon>
        <taxon>Nematocera</taxon>
        <taxon>Sciaroidea</taxon>
        <taxon>Sciaridae</taxon>
        <taxon>Pseudolycoriella</taxon>
    </lineage>
</organism>
<protein>
    <submittedName>
        <fullName evidence="9">Zinc finger protein</fullName>
    </submittedName>
</protein>
<dbReference type="PROSITE" id="PS50157">
    <property type="entry name" value="ZINC_FINGER_C2H2_2"/>
    <property type="match status" value="7"/>
</dbReference>
<dbReference type="Pfam" id="PF00096">
    <property type="entry name" value="zf-C2H2"/>
    <property type="match status" value="3"/>
</dbReference>
<name>A0A9Q0NAI3_9DIPT</name>
<evidence type="ECO:0000313" key="10">
    <source>
        <dbReference type="Proteomes" id="UP001151699"/>
    </source>
</evidence>
<feature type="domain" description="C2H2-type" evidence="8">
    <location>
        <begin position="492"/>
        <end position="519"/>
    </location>
</feature>
<keyword evidence="5" id="KW-0862">Zinc</keyword>
<feature type="domain" description="C2H2-type" evidence="8">
    <location>
        <begin position="464"/>
        <end position="491"/>
    </location>
</feature>
<gene>
    <name evidence="9" type="primary">ZNF555</name>
    <name evidence="9" type="ORF">Bhyg_01999</name>
</gene>
<dbReference type="OrthoDB" id="6077919at2759"/>
<evidence type="ECO:0000313" key="9">
    <source>
        <dbReference type="EMBL" id="KAJ6646785.1"/>
    </source>
</evidence>
<dbReference type="InterPro" id="IPR013087">
    <property type="entry name" value="Znf_C2H2_type"/>
</dbReference>
<keyword evidence="6" id="KW-0539">Nucleus</keyword>
<keyword evidence="4 7" id="KW-0863">Zinc-finger</keyword>
<evidence type="ECO:0000256" key="7">
    <source>
        <dbReference type="PROSITE-ProRule" id="PRU00042"/>
    </source>
</evidence>
<dbReference type="Gene3D" id="3.30.160.60">
    <property type="entry name" value="Classic Zinc Finger"/>
    <property type="match status" value="6"/>
</dbReference>
<feature type="domain" description="C2H2-type" evidence="8">
    <location>
        <begin position="336"/>
        <end position="364"/>
    </location>
</feature>
<comment type="caution">
    <text evidence="9">The sequence shown here is derived from an EMBL/GenBank/DDBJ whole genome shotgun (WGS) entry which is preliminary data.</text>
</comment>
<dbReference type="InterPro" id="IPR036236">
    <property type="entry name" value="Znf_C2H2_sf"/>
</dbReference>
<dbReference type="SUPFAM" id="SSF57667">
    <property type="entry name" value="beta-beta-alpha zinc fingers"/>
    <property type="match status" value="2"/>
</dbReference>
<feature type="domain" description="C2H2-type" evidence="8">
    <location>
        <begin position="426"/>
        <end position="449"/>
    </location>
</feature>
<dbReference type="Proteomes" id="UP001151699">
    <property type="component" value="Chromosome A"/>
</dbReference>
<evidence type="ECO:0000256" key="1">
    <source>
        <dbReference type="ARBA" id="ARBA00004123"/>
    </source>
</evidence>
<sequence length="525" mass="61052">MSETLTLDGLEKSAIIYRDKSASFIYVCYHCGRMFNEINETLQHIESHFELANVVVEQFNEGGKEEDSINHFAVPETVNVKVEIFDNHDVEDSLVSTKPVTRIGKDNRQFCCKLCDSIQQTKFLNRVHVLNEHLSEPLKCRHCSSFFDNGVDFESHLRLHMEQLEVHWRSTIEGIHTSTQIDWSLYESKDLGNKNVPKKKAKLDSAVRPKQRVRAFQCHKCSQTCRNVSDLRSHLKTHSSEELLQINRCKECDSYHKNAFALRVHVLQTHLKVDEVSCNSCAEQFLLSQAKQFEEHLNKHNGLKKKLWTDISNGICHQHNDLTEYEETTAFTEEQFPCEFCAQRFYIKSNLEAHTRSVHSSQRRLQCSQCPAIFTTPMYYIAHQLEHKRVGPIITERDDNVLLANLDALVDEQVIYHEQEYDQRTFSCALCNLTFDYHSEVRGHIRQKHIYSMFPLPLEPKKECICDMCGMTLKSKSALKNHLRIHTNIKPHACSICGKTFRLNSDRKIHERQHTGEVGQFLIIF</sequence>
<feature type="domain" description="C2H2-type" evidence="8">
    <location>
        <begin position="26"/>
        <end position="48"/>
    </location>
</feature>
<dbReference type="AlphaFoldDB" id="A0A9Q0NAI3"/>
<evidence type="ECO:0000256" key="3">
    <source>
        <dbReference type="ARBA" id="ARBA00022737"/>
    </source>
</evidence>
<dbReference type="EMBL" id="WJQU01000001">
    <property type="protein sequence ID" value="KAJ6646785.1"/>
    <property type="molecule type" value="Genomic_DNA"/>
</dbReference>
<dbReference type="PANTHER" id="PTHR24379">
    <property type="entry name" value="KRAB AND ZINC FINGER DOMAIN-CONTAINING"/>
    <property type="match status" value="1"/>
</dbReference>
<comment type="subcellular location">
    <subcellularLocation>
        <location evidence="1">Nucleus</location>
    </subcellularLocation>
</comment>
<evidence type="ECO:0000256" key="4">
    <source>
        <dbReference type="ARBA" id="ARBA00022771"/>
    </source>
</evidence>
<evidence type="ECO:0000256" key="2">
    <source>
        <dbReference type="ARBA" id="ARBA00022723"/>
    </source>
</evidence>
<dbReference type="GO" id="GO:0008270">
    <property type="term" value="F:zinc ion binding"/>
    <property type="evidence" value="ECO:0007669"/>
    <property type="project" value="UniProtKB-KW"/>
</dbReference>
<dbReference type="GO" id="GO:0005634">
    <property type="term" value="C:nucleus"/>
    <property type="evidence" value="ECO:0007669"/>
    <property type="project" value="UniProtKB-SubCell"/>
</dbReference>
<evidence type="ECO:0000256" key="6">
    <source>
        <dbReference type="ARBA" id="ARBA00023242"/>
    </source>
</evidence>
<dbReference type="PANTHER" id="PTHR24379:SF127">
    <property type="entry name" value="BLOODY FINGERS-RELATED"/>
    <property type="match status" value="1"/>
</dbReference>
<evidence type="ECO:0000256" key="5">
    <source>
        <dbReference type="ARBA" id="ARBA00022833"/>
    </source>
</evidence>
<dbReference type="SMART" id="SM00355">
    <property type="entry name" value="ZnF_C2H2"/>
    <property type="match status" value="11"/>
</dbReference>
<dbReference type="PROSITE" id="PS00028">
    <property type="entry name" value="ZINC_FINGER_C2H2_1"/>
    <property type="match status" value="8"/>
</dbReference>
<evidence type="ECO:0000259" key="8">
    <source>
        <dbReference type="PROSITE" id="PS50157"/>
    </source>
</evidence>
<keyword evidence="10" id="KW-1185">Reference proteome</keyword>
<feature type="domain" description="C2H2-type" evidence="8">
    <location>
        <begin position="138"/>
        <end position="165"/>
    </location>
</feature>
<feature type="domain" description="C2H2-type" evidence="8">
    <location>
        <begin position="216"/>
        <end position="243"/>
    </location>
</feature>
<accession>A0A9Q0NAI3</accession>
<keyword evidence="3" id="KW-0677">Repeat</keyword>
<dbReference type="FunFam" id="3.30.160.60:FF:000145">
    <property type="entry name" value="Zinc finger protein 574"/>
    <property type="match status" value="1"/>
</dbReference>
<proteinExistence type="predicted"/>